<evidence type="ECO:0000313" key="2">
    <source>
        <dbReference type="Proteomes" id="UP000603865"/>
    </source>
</evidence>
<reference evidence="1" key="2">
    <citation type="submission" date="2020-09" db="EMBL/GenBank/DDBJ databases">
        <authorList>
            <person name="Sun Q."/>
            <person name="Ohkuma M."/>
        </authorList>
    </citation>
    <scope>NUCLEOTIDE SEQUENCE</scope>
    <source>
        <strain evidence="1">JCM 31311</strain>
    </source>
</reference>
<dbReference type="AlphaFoldDB" id="A0A918KX40"/>
<sequence length="62" mass="6509">MGIAFKISDGGERARPHITLAVLAALGVEITPALRALAPTVHHNWAGRAVGTVDVQLPLAWT</sequence>
<protein>
    <submittedName>
        <fullName evidence="1">Uncharacterized protein</fullName>
    </submittedName>
</protein>
<dbReference type="Proteomes" id="UP000603865">
    <property type="component" value="Unassembled WGS sequence"/>
</dbReference>
<comment type="caution">
    <text evidence="1">The sequence shown here is derived from an EMBL/GenBank/DDBJ whole genome shotgun (WGS) entry which is preliminary data.</text>
</comment>
<name>A0A918KX40_9DEIO</name>
<keyword evidence="2" id="KW-1185">Reference proteome</keyword>
<organism evidence="1 2">
    <name type="scientific">Deinococcus ruber</name>
    <dbReference type="NCBI Taxonomy" id="1848197"/>
    <lineage>
        <taxon>Bacteria</taxon>
        <taxon>Thermotogati</taxon>
        <taxon>Deinococcota</taxon>
        <taxon>Deinococci</taxon>
        <taxon>Deinococcales</taxon>
        <taxon>Deinococcaceae</taxon>
        <taxon>Deinococcus</taxon>
    </lineage>
</organism>
<evidence type="ECO:0000313" key="1">
    <source>
        <dbReference type="EMBL" id="GGR38298.1"/>
    </source>
</evidence>
<dbReference type="InterPro" id="IPR010349">
    <property type="entry name" value="Asparaginase_II"/>
</dbReference>
<dbReference type="EMBL" id="BMQL01000085">
    <property type="protein sequence ID" value="GGR38298.1"/>
    <property type="molecule type" value="Genomic_DNA"/>
</dbReference>
<proteinExistence type="predicted"/>
<reference evidence="1" key="1">
    <citation type="journal article" date="2014" name="Int. J. Syst. Evol. Microbiol.">
        <title>Complete genome sequence of Corynebacterium casei LMG S-19264T (=DSM 44701T), isolated from a smear-ripened cheese.</title>
        <authorList>
            <consortium name="US DOE Joint Genome Institute (JGI-PGF)"/>
            <person name="Walter F."/>
            <person name="Albersmeier A."/>
            <person name="Kalinowski J."/>
            <person name="Ruckert C."/>
        </authorList>
    </citation>
    <scope>NUCLEOTIDE SEQUENCE</scope>
    <source>
        <strain evidence="1">JCM 31311</strain>
    </source>
</reference>
<accession>A0A918KX40</accession>
<gene>
    <name evidence="1" type="ORF">GCM10008957_54330</name>
</gene>
<dbReference type="Pfam" id="PF06089">
    <property type="entry name" value="Asparaginase_II"/>
    <property type="match status" value="1"/>
</dbReference>